<dbReference type="GO" id="GO:0005886">
    <property type="term" value="C:plasma membrane"/>
    <property type="evidence" value="ECO:0007669"/>
    <property type="project" value="UniProtKB-SubCell"/>
</dbReference>
<evidence type="ECO:0000256" key="11">
    <source>
        <dbReference type="RuleBase" id="RU363032"/>
    </source>
</evidence>
<dbReference type="GO" id="GO:0015423">
    <property type="term" value="F:ABC-type maltose transporter activity"/>
    <property type="evidence" value="ECO:0007669"/>
    <property type="project" value="TreeGrafter"/>
</dbReference>
<evidence type="ECO:0000256" key="1">
    <source>
        <dbReference type="ARBA" id="ARBA00004651"/>
    </source>
</evidence>
<keyword evidence="3 11" id="KW-0813">Transport</keyword>
<dbReference type="InterPro" id="IPR050901">
    <property type="entry name" value="BP-dep_ABC_trans_perm"/>
</dbReference>
<dbReference type="RefSeq" id="WP_057827257.1">
    <property type="nucleotide sequence ID" value="NZ_BAAACL010000012.1"/>
</dbReference>
<evidence type="ECO:0000256" key="7">
    <source>
        <dbReference type="ARBA" id="ARBA00022989"/>
    </source>
</evidence>
<evidence type="ECO:0000313" key="14">
    <source>
        <dbReference type="Proteomes" id="UP000321722"/>
    </source>
</evidence>
<dbReference type="PROSITE" id="PS50928">
    <property type="entry name" value="ABC_TM1"/>
    <property type="match status" value="1"/>
</dbReference>
<name>A0A510WWU9_9LACO</name>
<evidence type="ECO:0000256" key="2">
    <source>
        <dbReference type="ARBA" id="ARBA00009047"/>
    </source>
</evidence>
<evidence type="ECO:0000259" key="12">
    <source>
        <dbReference type="PROSITE" id="PS50928"/>
    </source>
</evidence>
<keyword evidence="14" id="KW-1185">Reference proteome</keyword>
<protein>
    <recommendedName>
        <fullName evidence="10">Maltodextrin transport system permease protein MalD</fullName>
    </recommendedName>
</protein>
<evidence type="ECO:0000256" key="5">
    <source>
        <dbReference type="ARBA" id="ARBA00022597"/>
    </source>
</evidence>
<keyword evidence="4" id="KW-1003">Cell membrane</keyword>
<comment type="similarity">
    <text evidence="2">Belongs to the binding-protein-dependent transport system permease family. MalFG subfamily.</text>
</comment>
<sequence>MAEKIKKTTTSSIKRKRFFQHFFTYLYMIILSIIILYPLAITFISAFKNANLQAFTLNFSGPWSLDNFKQLFSTTLYGTWYMNTLIISVMTMIVQVAAVTLAGYAYSRYNFAGKKWSLIFFLVVQMIPTMAALTAFFVLGLLVHGLNSFWYITLVYIGGGIPMNAYLMKGYFDTVPYDFDESAKLDGAGNFTIFWKIVFPLVKPMVAVQALWAFMGPFGDYMTASYLLRAQSKWTVAVGLQSFISDAQNQQFALFAAGAILVALPICLLFLYLQRYFVSGLTAGGAKG</sequence>
<comment type="function">
    <text evidence="9">Part of the binding-protein-dependent transport system for maltodextrin; probably responsible for the translocation of the substrate across the membrane.</text>
</comment>
<dbReference type="CDD" id="cd06261">
    <property type="entry name" value="TM_PBP2"/>
    <property type="match status" value="1"/>
</dbReference>
<evidence type="ECO:0000256" key="9">
    <source>
        <dbReference type="ARBA" id="ARBA00053689"/>
    </source>
</evidence>
<keyword evidence="7 11" id="KW-1133">Transmembrane helix</keyword>
<dbReference type="InterPro" id="IPR000515">
    <property type="entry name" value="MetI-like"/>
</dbReference>
<dbReference type="FunFam" id="1.10.3720.10:FF:000034">
    <property type="entry name" value="Sugar ABC transporter permease"/>
    <property type="match status" value="1"/>
</dbReference>
<evidence type="ECO:0000313" key="13">
    <source>
        <dbReference type="EMBL" id="GEK42455.1"/>
    </source>
</evidence>
<accession>A0A510WWU9</accession>
<feature type="transmembrane region" description="Helical" evidence="11">
    <location>
        <begin position="149"/>
        <end position="172"/>
    </location>
</feature>
<reference evidence="13 14" key="1">
    <citation type="submission" date="2019-07" db="EMBL/GenBank/DDBJ databases">
        <title>Whole genome shotgun sequence of Lactobacillus aviarius subsp. aviarius NBRC 102162.</title>
        <authorList>
            <person name="Hosoyama A."/>
            <person name="Uohara A."/>
            <person name="Ohji S."/>
            <person name="Ichikawa N."/>
        </authorList>
    </citation>
    <scope>NUCLEOTIDE SEQUENCE [LARGE SCALE GENOMIC DNA]</scope>
    <source>
        <strain evidence="13 14">NBRC 102162</strain>
    </source>
</reference>
<dbReference type="PANTHER" id="PTHR32243:SF50">
    <property type="entry name" value="MALTOSE_MALTODEXTRIN TRANSPORT SYSTEM PERMEASE PROTEIN MALG"/>
    <property type="match status" value="1"/>
</dbReference>
<feature type="domain" description="ABC transmembrane type-1" evidence="12">
    <location>
        <begin position="81"/>
        <end position="273"/>
    </location>
</feature>
<dbReference type="Pfam" id="PF00528">
    <property type="entry name" value="BPD_transp_1"/>
    <property type="match status" value="1"/>
</dbReference>
<evidence type="ECO:0000256" key="6">
    <source>
        <dbReference type="ARBA" id="ARBA00022692"/>
    </source>
</evidence>
<dbReference type="EMBL" id="BJUI01000023">
    <property type="protein sequence ID" value="GEK42455.1"/>
    <property type="molecule type" value="Genomic_DNA"/>
</dbReference>
<evidence type="ECO:0000256" key="3">
    <source>
        <dbReference type="ARBA" id="ARBA00022448"/>
    </source>
</evidence>
<dbReference type="AlphaFoldDB" id="A0A510WWU9"/>
<organism evidence="13 14">
    <name type="scientific">Ligilactobacillus aviarius</name>
    <dbReference type="NCBI Taxonomy" id="1606"/>
    <lineage>
        <taxon>Bacteria</taxon>
        <taxon>Bacillati</taxon>
        <taxon>Bacillota</taxon>
        <taxon>Bacilli</taxon>
        <taxon>Lactobacillales</taxon>
        <taxon>Lactobacillaceae</taxon>
        <taxon>Ligilactobacillus</taxon>
    </lineage>
</organism>
<keyword evidence="6 11" id="KW-0812">Transmembrane</keyword>
<evidence type="ECO:0000256" key="4">
    <source>
        <dbReference type="ARBA" id="ARBA00022475"/>
    </source>
</evidence>
<evidence type="ECO:0000256" key="10">
    <source>
        <dbReference type="ARBA" id="ARBA00074294"/>
    </source>
</evidence>
<comment type="subcellular location">
    <subcellularLocation>
        <location evidence="1 11">Cell membrane</location>
        <topology evidence="1 11">Multi-pass membrane protein</topology>
    </subcellularLocation>
</comment>
<comment type="caution">
    <text evidence="13">The sequence shown here is derived from an EMBL/GenBank/DDBJ whole genome shotgun (WGS) entry which is preliminary data.</text>
</comment>
<feature type="transmembrane region" description="Helical" evidence="11">
    <location>
        <begin position="118"/>
        <end position="143"/>
    </location>
</feature>
<dbReference type="SUPFAM" id="SSF161098">
    <property type="entry name" value="MetI-like"/>
    <property type="match status" value="1"/>
</dbReference>
<proteinExistence type="inferred from homology"/>
<dbReference type="PANTHER" id="PTHR32243">
    <property type="entry name" value="MALTOSE TRANSPORT SYSTEM PERMEASE-RELATED"/>
    <property type="match status" value="1"/>
</dbReference>
<dbReference type="GO" id="GO:0042956">
    <property type="term" value="P:maltodextrin transmembrane transport"/>
    <property type="evidence" value="ECO:0007669"/>
    <property type="project" value="TreeGrafter"/>
</dbReference>
<dbReference type="Proteomes" id="UP000321722">
    <property type="component" value="Unassembled WGS sequence"/>
</dbReference>
<keyword evidence="5" id="KW-0762">Sugar transport</keyword>
<dbReference type="Gene3D" id="1.10.3720.10">
    <property type="entry name" value="MetI-like"/>
    <property type="match status" value="1"/>
</dbReference>
<feature type="transmembrane region" description="Helical" evidence="11">
    <location>
        <begin position="193"/>
        <end position="215"/>
    </location>
</feature>
<dbReference type="GeneID" id="29934137"/>
<feature type="transmembrane region" description="Helical" evidence="11">
    <location>
        <begin position="80"/>
        <end position="106"/>
    </location>
</feature>
<dbReference type="InterPro" id="IPR035906">
    <property type="entry name" value="MetI-like_sf"/>
</dbReference>
<feature type="transmembrane region" description="Helical" evidence="11">
    <location>
        <begin position="21"/>
        <end position="47"/>
    </location>
</feature>
<keyword evidence="8 11" id="KW-0472">Membrane</keyword>
<feature type="transmembrane region" description="Helical" evidence="11">
    <location>
        <begin position="252"/>
        <end position="273"/>
    </location>
</feature>
<gene>
    <name evidence="13" type="primary">mdxG</name>
    <name evidence="13" type="ORF">LAV01_12870</name>
</gene>
<evidence type="ECO:0000256" key="8">
    <source>
        <dbReference type="ARBA" id="ARBA00023136"/>
    </source>
</evidence>